<dbReference type="InterPro" id="IPR015797">
    <property type="entry name" value="NUDIX_hydrolase-like_dom_sf"/>
</dbReference>
<dbReference type="GO" id="GO:0003723">
    <property type="term" value="F:RNA binding"/>
    <property type="evidence" value="ECO:0007669"/>
    <property type="project" value="UniProtKB-KW"/>
</dbReference>
<organism evidence="3 4">
    <name type="scientific">Burkholderia ubonensis</name>
    <dbReference type="NCBI Taxonomy" id="101571"/>
    <lineage>
        <taxon>Bacteria</taxon>
        <taxon>Pseudomonadati</taxon>
        <taxon>Pseudomonadota</taxon>
        <taxon>Betaproteobacteria</taxon>
        <taxon>Burkholderiales</taxon>
        <taxon>Burkholderiaceae</taxon>
        <taxon>Burkholderia</taxon>
        <taxon>Burkholderia cepacia complex</taxon>
    </lineage>
</organism>
<reference evidence="3 4" key="1">
    <citation type="submission" date="2015-11" db="EMBL/GenBank/DDBJ databases">
        <title>Expanding the genomic diversity of Burkholderia species for the development of highly accurate diagnostics.</title>
        <authorList>
            <person name="Sahl J."/>
            <person name="Keim P."/>
            <person name="Wagner D."/>
        </authorList>
    </citation>
    <scope>NUCLEOTIDE SEQUENCE [LARGE SCALE GENOMIC DNA]</scope>
    <source>
        <strain evidence="3 4">MSMB1808WGS</strain>
    </source>
</reference>
<gene>
    <name evidence="3" type="ORF">WJ96_05295</name>
</gene>
<evidence type="ECO:0000313" key="4">
    <source>
        <dbReference type="Proteomes" id="UP000056453"/>
    </source>
</evidence>
<dbReference type="RefSeq" id="WP_059954105.1">
    <property type="nucleotide sequence ID" value="NZ_LPBJ01000047.1"/>
</dbReference>
<accession>A0AAW3MTQ1</accession>
<keyword evidence="2" id="KW-0694">RNA-binding</keyword>
<evidence type="ECO:0008006" key="5">
    <source>
        <dbReference type="Google" id="ProtNLM"/>
    </source>
</evidence>
<dbReference type="Proteomes" id="UP000056453">
    <property type="component" value="Unassembled WGS sequence"/>
</dbReference>
<dbReference type="Pfam" id="PF22327">
    <property type="entry name" value="Nudt16-like"/>
    <property type="match status" value="1"/>
</dbReference>
<name>A0AAW3MTQ1_9BURK</name>
<dbReference type="SUPFAM" id="SSF55811">
    <property type="entry name" value="Nudix"/>
    <property type="match status" value="1"/>
</dbReference>
<dbReference type="PROSITE" id="PS00893">
    <property type="entry name" value="NUDIX_BOX"/>
    <property type="match status" value="1"/>
</dbReference>
<proteinExistence type="predicted"/>
<dbReference type="InterPro" id="IPR054754">
    <property type="entry name" value="NudT16"/>
</dbReference>
<dbReference type="EMBL" id="LPBJ01000047">
    <property type="protein sequence ID" value="KVP97987.1"/>
    <property type="molecule type" value="Genomic_DNA"/>
</dbReference>
<dbReference type="AlphaFoldDB" id="A0AAW3MTQ1"/>
<keyword evidence="4" id="KW-1185">Reference proteome</keyword>
<dbReference type="InterPro" id="IPR020084">
    <property type="entry name" value="NUDIX_hydrolase_CS"/>
</dbReference>
<comment type="cofactor">
    <cofactor evidence="1">
        <name>Mg(2+)</name>
        <dbReference type="ChEBI" id="CHEBI:18420"/>
    </cofactor>
</comment>
<dbReference type="Gene3D" id="3.90.79.10">
    <property type="entry name" value="Nucleoside Triphosphate Pyrophosphohydrolase"/>
    <property type="match status" value="1"/>
</dbReference>
<comment type="caution">
    <text evidence="3">The sequence shown here is derived from an EMBL/GenBank/DDBJ whole genome shotgun (WGS) entry which is preliminary data.</text>
</comment>
<evidence type="ECO:0000313" key="3">
    <source>
        <dbReference type="EMBL" id="KVP97987.1"/>
    </source>
</evidence>
<sequence length="187" mass="20664">MSIRQIATGHMSPKQMDCAFLWLYCMDGRPYKKYLGEGVPSTMPMVLALLRWDGRFGTMGGKLDPGESLHEALSRESCEEANFWLPKDAELEALGTFQDGDWHIHSFALEVSYAELVEARAKASSSSSQASPECAGWVIAPMGDYRPEEDGPRGVDAFLANHFASTAKLEFEVLLSKIRARALVSLT</sequence>
<protein>
    <recommendedName>
        <fullName evidence="5">Nudix hydrolase domain-containing protein</fullName>
    </recommendedName>
</protein>
<evidence type="ECO:0000256" key="2">
    <source>
        <dbReference type="ARBA" id="ARBA00022884"/>
    </source>
</evidence>
<evidence type="ECO:0000256" key="1">
    <source>
        <dbReference type="ARBA" id="ARBA00001946"/>
    </source>
</evidence>
<dbReference type="GO" id="GO:0016787">
    <property type="term" value="F:hydrolase activity"/>
    <property type="evidence" value="ECO:0007669"/>
    <property type="project" value="InterPro"/>
</dbReference>